<comment type="similarity">
    <text evidence="1">Belongs to the zinc-containing alcohol dehydrogenase family.</text>
</comment>
<protein>
    <recommendedName>
        <fullName evidence="3">Alcohol dehydrogenase-like N-terminal domain-containing protein</fullName>
    </recommendedName>
</protein>
<evidence type="ECO:0000259" key="3">
    <source>
        <dbReference type="Pfam" id="PF08240"/>
    </source>
</evidence>
<dbReference type="InterPro" id="IPR011032">
    <property type="entry name" value="GroES-like_sf"/>
</dbReference>
<dbReference type="InterPro" id="IPR047122">
    <property type="entry name" value="Trans-enoyl_RdTase-like"/>
</dbReference>
<dbReference type="EMBL" id="AMYD01000899">
    <property type="protein sequence ID" value="EQB55579.1"/>
    <property type="molecule type" value="Genomic_DNA"/>
</dbReference>
<organism evidence="4 5">
    <name type="scientific">Colletotrichum gloeosporioides (strain Cg-14)</name>
    <name type="common">Anthracnose fungus</name>
    <name type="synonym">Glomerella cingulata</name>
    <dbReference type="NCBI Taxonomy" id="1237896"/>
    <lineage>
        <taxon>Eukaryota</taxon>
        <taxon>Fungi</taxon>
        <taxon>Dikarya</taxon>
        <taxon>Ascomycota</taxon>
        <taxon>Pezizomycotina</taxon>
        <taxon>Sordariomycetes</taxon>
        <taxon>Hypocreomycetidae</taxon>
        <taxon>Glomerellales</taxon>
        <taxon>Glomerellaceae</taxon>
        <taxon>Colletotrichum</taxon>
        <taxon>Colletotrichum gloeosporioides species complex</taxon>
    </lineage>
</organism>
<accession>T0KU08</accession>
<evidence type="ECO:0000256" key="2">
    <source>
        <dbReference type="ARBA" id="ARBA00023002"/>
    </source>
</evidence>
<sequence length="104" mass="10973">MKALVLSPSKRSVSVKDIPIPSPGPREIVIRVRAVALNHVDALYTNSPIATQDDRVIGSDFSGEVVQVGEGLDVVDDTRVQVGARVAGFVQGVASSSFVIFIAI</sequence>
<proteinExistence type="inferred from homology"/>
<dbReference type="SUPFAM" id="SSF50129">
    <property type="entry name" value="GroES-like"/>
    <property type="match status" value="1"/>
</dbReference>
<reference evidence="5" key="1">
    <citation type="journal article" date="2013" name="Mol. Plant Microbe Interact.">
        <title>Global aspects of pacC regulation of pathogenicity genes in Colletotrichum gloeosporioides as revealed by transcriptome analysis.</title>
        <authorList>
            <person name="Alkan N."/>
            <person name="Meng X."/>
            <person name="Friedlander G."/>
            <person name="Reuveni E."/>
            <person name="Sukno S."/>
            <person name="Sherman A."/>
            <person name="Thon M."/>
            <person name="Fluhr R."/>
            <person name="Prusky D."/>
        </authorList>
    </citation>
    <scope>NUCLEOTIDE SEQUENCE [LARGE SCALE GENOMIC DNA]</scope>
    <source>
        <strain evidence="5">Cg-14</strain>
    </source>
</reference>
<feature type="domain" description="Alcohol dehydrogenase-like N-terminal" evidence="3">
    <location>
        <begin position="24"/>
        <end position="87"/>
    </location>
</feature>
<name>T0KU08_COLGC</name>
<dbReference type="HOGENOM" id="CLU_2249914_0_0_1"/>
<dbReference type="Pfam" id="PF08240">
    <property type="entry name" value="ADH_N"/>
    <property type="match status" value="1"/>
</dbReference>
<evidence type="ECO:0000256" key="1">
    <source>
        <dbReference type="ARBA" id="ARBA00008072"/>
    </source>
</evidence>
<gene>
    <name evidence="4" type="ORF">CGLO_04480</name>
</gene>
<evidence type="ECO:0000313" key="4">
    <source>
        <dbReference type="EMBL" id="EQB55579.1"/>
    </source>
</evidence>
<dbReference type="OrthoDB" id="9992527at2759"/>
<dbReference type="PANTHER" id="PTHR45348:SF7">
    <property type="entry name" value="ZINC BINDING OXIDOREDUCTASE, PUTATIVE-RELATED"/>
    <property type="match status" value="1"/>
</dbReference>
<keyword evidence="2" id="KW-0560">Oxidoreductase</keyword>
<dbReference type="Proteomes" id="UP000015530">
    <property type="component" value="Unassembled WGS sequence"/>
</dbReference>
<comment type="caution">
    <text evidence="4">The sequence shown here is derived from an EMBL/GenBank/DDBJ whole genome shotgun (WGS) entry which is preliminary data.</text>
</comment>
<dbReference type="InterPro" id="IPR013154">
    <property type="entry name" value="ADH-like_N"/>
</dbReference>
<dbReference type="GO" id="GO:0016651">
    <property type="term" value="F:oxidoreductase activity, acting on NAD(P)H"/>
    <property type="evidence" value="ECO:0007669"/>
    <property type="project" value="InterPro"/>
</dbReference>
<evidence type="ECO:0000313" key="5">
    <source>
        <dbReference type="Proteomes" id="UP000015530"/>
    </source>
</evidence>
<dbReference type="STRING" id="1237896.T0KU08"/>
<dbReference type="AlphaFoldDB" id="T0KU08"/>
<dbReference type="PANTHER" id="PTHR45348">
    <property type="entry name" value="HYPOTHETICAL OXIDOREDUCTASE (EUROFUNG)"/>
    <property type="match status" value="1"/>
</dbReference>
<dbReference type="Gene3D" id="3.90.180.10">
    <property type="entry name" value="Medium-chain alcohol dehydrogenases, catalytic domain"/>
    <property type="match status" value="1"/>
</dbReference>